<dbReference type="Pfam" id="PF01170">
    <property type="entry name" value="UPF0020"/>
    <property type="match status" value="1"/>
</dbReference>
<evidence type="ECO:0000313" key="15">
    <source>
        <dbReference type="Proteomes" id="UP000310158"/>
    </source>
</evidence>
<feature type="domain" description="Ribosomal RNA large subunit methyltransferase K/L-like methyltransferase" evidence="12">
    <location>
        <begin position="190"/>
        <end position="308"/>
    </location>
</feature>
<dbReference type="InterPro" id="IPR000241">
    <property type="entry name" value="RlmKL-like_Mtase"/>
</dbReference>
<dbReference type="EMBL" id="SGPL01000144">
    <property type="protein sequence ID" value="THH16730.1"/>
    <property type="molecule type" value="Genomic_DNA"/>
</dbReference>
<dbReference type="PANTHER" id="PTHR13370:SF3">
    <property type="entry name" value="TRNA (GUANINE(10)-N2)-METHYLTRANSFERASE HOMOLOG"/>
    <property type="match status" value="1"/>
</dbReference>
<name>A0A4S4M1U2_9AGAM</name>
<dbReference type="Proteomes" id="UP000310158">
    <property type="component" value="Unassembled WGS sequence"/>
</dbReference>
<evidence type="ECO:0000256" key="3">
    <source>
        <dbReference type="ARBA" id="ARBA00022555"/>
    </source>
</evidence>
<keyword evidence="8 10" id="KW-0694">RNA-binding</keyword>
<feature type="domain" description="tRNA (guanine(10)-N(2))-methyltransferase TRMT11 N-terminal" evidence="13">
    <location>
        <begin position="4"/>
        <end position="177"/>
    </location>
</feature>
<evidence type="ECO:0000259" key="12">
    <source>
        <dbReference type="Pfam" id="PF01170"/>
    </source>
</evidence>
<dbReference type="OrthoDB" id="296065at2759"/>
<evidence type="ECO:0000256" key="5">
    <source>
        <dbReference type="ARBA" id="ARBA00022679"/>
    </source>
</evidence>
<dbReference type="EC" id="2.1.1.214" evidence="9"/>
<evidence type="ECO:0000256" key="1">
    <source>
        <dbReference type="ARBA" id="ARBA00004496"/>
    </source>
</evidence>
<evidence type="ECO:0000256" key="6">
    <source>
        <dbReference type="ARBA" id="ARBA00022691"/>
    </source>
</evidence>
<dbReference type="GO" id="GO:0008033">
    <property type="term" value="P:tRNA processing"/>
    <property type="evidence" value="ECO:0007669"/>
    <property type="project" value="UniProtKB-UniRule"/>
</dbReference>
<dbReference type="PROSITE" id="PS00092">
    <property type="entry name" value="N6_MTASE"/>
    <property type="match status" value="1"/>
</dbReference>
<reference evidence="14 15" key="1">
    <citation type="submission" date="2019-02" db="EMBL/GenBank/DDBJ databases">
        <title>Genome sequencing of the rare red list fungi Bondarzewia mesenterica.</title>
        <authorList>
            <person name="Buettner E."/>
            <person name="Kellner H."/>
        </authorList>
    </citation>
    <scope>NUCLEOTIDE SEQUENCE [LARGE SCALE GENOMIC DNA]</scope>
    <source>
        <strain evidence="14 15">DSM 108281</strain>
    </source>
</reference>
<evidence type="ECO:0000256" key="11">
    <source>
        <dbReference type="SAM" id="MobiDB-lite"/>
    </source>
</evidence>
<evidence type="ECO:0000313" key="14">
    <source>
        <dbReference type="EMBL" id="THH16730.1"/>
    </source>
</evidence>
<keyword evidence="3 10" id="KW-0820">tRNA-binding</keyword>
<dbReference type="InterPro" id="IPR059073">
    <property type="entry name" value="TRMT11_N"/>
</dbReference>
<evidence type="ECO:0000256" key="2">
    <source>
        <dbReference type="ARBA" id="ARBA00022490"/>
    </source>
</evidence>
<protein>
    <recommendedName>
        <fullName evidence="9">tRNA (guanine(10)-N(2))-methyltransferase</fullName>
        <ecNumber evidence="9">2.1.1.214</ecNumber>
    </recommendedName>
</protein>
<dbReference type="GO" id="GO:0160102">
    <property type="term" value="F:tRNA (guanine(10)-N2)-methyltransferase activity"/>
    <property type="evidence" value="ECO:0007669"/>
    <property type="project" value="UniProtKB-EC"/>
</dbReference>
<feature type="region of interest" description="Disordered" evidence="11">
    <location>
        <begin position="422"/>
        <end position="441"/>
    </location>
</feature>
<sequence length="470" mass="53946">MPTQYLFIFAQAHDEFRIPELLSIAELYGFEITIPKDFDITRPFAVLELQDEEHARLLARRCILIKSVYEFYARALSYAELHEQNRSARPKWEKYIPDTAFKFTVSGYNHSISQRRQREVIEDFSYMAFMGKIDMKNPEIVMGCFEEYLDSRGTTRHKHDGDGRFREVFFGRLIQEGTARPLVKKFDVKKRVYFGNTSMEAEISLLMANQTLAAPCKLIYDPFVGTGSMAYTTAHFGALFFGSDIDGRQMRGKEKRPGIIRASAQYGVDQHIIDLCTFDVTQNPWRCGGLFDAIVTDPPYGVRAGAKRLGRKKERPAGTQPTDLDTCFFWLRDDQVYIPPTKPYELSALATDLVLLARYLLKPKGRLVFFLPTVTDEYQELDIQSMLCEGMEVVANSLQDFGAWGRRLVTIRKITMQTYPPPTFDSRPGEIEQQQADSGHIPAHKDFREKYFLGFKKDLDARQPVEQGSG</sequence>
<accession>A0A4S4M1U2</accession>
<dbReference type="AlphaFoldDB" id="A0A4S4M1U2"/>
<evidence type="ECO:0000256" key="8">
    <source>
        <dbReference type="ARBA" id="ARBA00022884"/>
    </source>
</evidence>
<dbReference type="InterPro" id="IPR002052">
    <property type="entry name" value="DNA_methylase_N6_adenine_CS"/>
</dbReference>
<keyword evidence="2" id="KW-0963">Cytoplasm</keyword>
<keyword evidence="7 10" id="KW-0819">tRNA processing</keyword>
<evidence type="ECO:0000256" key="9">
    <source>
        <dbReference type="ARBA" id="ARBA00066937"/>
    </source>
</evidence>
<dbReference type="Gene3D" id="3.40.50.150">
    <property type="entry name" value="Vaccinia Virus protein VP39"/>
    <property type="match status" value="1"/>
</dbReference>
<gene>
    <name evidence="14" type="ORF">EW146_g3953</name>
</gene>
<dbReference type="GO" id="GO:0043527">
    <property type="term" value="C:tRNA methyltransferase complex"/>
    <property type="evidence" value="ECO:0007669"/>
    <property type="project" value="UniProtKB-ARBA"/>
</dbReference>
<dbReference type="GO" id="GO:0032259">
    <property type="term" value="P:methylation"/>
    <property type="evidence" value="ECO:0007669"/>
    <property type="project" value="UniProtKB-UniRule"/>
</dbReference>
<comment type="similarity">
    <text evidence="10">Belongs to the class I-like SAM-binding methyltransferase superfamily. TRM11 methyltransferase family.</text>
</comment>
<dbReference type="InterPro" id="IPR016691">
    <property type="entry name" value="TRMT11"/>
</dbReference>
<keyword evidence="15" id="KW-1185">Reference proteome</keyword>
<dbReference type="InterPro" id="IPR029063">
    <property type="entry name" value="SAM-dependent_MTases_sf"/>
</dbReference>
<evidence type="ECO:0000256" key="7">
    <source>
        <dbReference type="ARBA" id="ARBA00022694"/>
    </source>
</evidence>
<keyword evidence="5 10" id="KW-0808">Transferase</keyword>
<keyword evidence="4 10" id="KW-0489">Methyltransferase</keyword>
<keyword evidence="6 10" id="KW-0949">S-adenosyl-L-methionine</keyword>
<proteinExistence type="inferred from homology"/>
<dbReference type="PRINTS" id="PR00507">
    <property type="entry name" value="N12N6MTFRASE"/>
</dbReference>
<dbReference type="GO" id="GO:0000049">
    <property type="term" value="F:tRNA binding"/>
    <property type="evidence" value="ECO:0007669"/>
    <property type="project" value="UniProtKB-UniRule"/>
</dbReference>
<dbReference type="SUPFAM" id="SSF53335">
    <property type="entry name" value="S-adenosyl-L-methionine-dependent methyltransferases"/>
    <property type="match status" value="1"/>
</dbReference>
<evidence type="ECO:0000256" key="4">
    <source>
        <dbReference type="ARBA" id="ARBA00022603"/>
    </source>
</evidence>
<comment type="caution">
    <text evidence="14">The sequence shown here is derived from an EMBL/GenBank/DDBJ whole genome shotgun (WGS) entry which is preliminary data.</text>
</comment>
<dbReference type="GO" id="GO:0005737">
    <property type="term" value="C:cytoplasm"/>
    <property type="evidence" value="ECO:0007669"/>
    <property type="project" value="UniProtKB-SubCell"/>
</dbReference>
<organism evidence="14 15">
    <name type="scientific">Bondarzewia mesenterica</name>
    <dbReference type="NCBI Taxonomy" id="1095465"/>
    <lineage>
        <taxon>Eukaryota</taxon>
        <taxon>Fungi</taxon>
        <taxon>Dikarya</taxon>
        <taxon>Basidiomycota</taxon>
        <taxon>Agaricomycotina</taxon>
        <taxon>Agaricomycetes</taxon>
        <taxon>Russulales</taxon>
        <taxon>Bondarzewiaceae</taxon>
        <taxon>Bondarzewia</taxon>
    </lineage>
</organism>
<evidence type="ECO:0000259" key="13">
    <source>
        <dbReference type="Pfam" id="PF25904"/>
    </source>
</evidence>
<comment type="subcellular location">
    <subcellularLocation>
        <location evidence="1">Cytoplasm</location>
    </subcellularLocation>
</comment>
<dbReference type="PIRSF" id="PIRSF017259">
    <property type="entry name" value="tRNA_mtfrase_TRM11"/>
    <property type="match status" value="1"/>
</dbReference>
<evidence type="ECO:0000256" key="10">
    <source>
        <dbReference type="PROSITE-ProRule" id="PRU00959"/>
    </source>
</evidence>
<dbReference type="PROSITE" id="PS51627">
    <property type="entry name" value="SAM_MT_TRM11"/>
    <property type="match status" value="1"/>
</dbReference>
<dbReference type="Pfam" id="PF25904">
    <property type="entry name" value="Tmrp11_N"/>
    <property type="match status" value="1"/>
</dbReference>
<dbReference type="PANTHER" id="PTHR13370">
    <property type="entry name" value="RNA METHYLASE-RELATED"/>
    <property type="match status" value="1"/>
</dbReference>